<evidence type="ECO:0000313" key="1">
    <source>
        <dbReference type="EMBL" id="GAA0715993.1"/>
    </source>
</evidence>
<protein>
    <recommendedName>
        <fullName evidence="3">Metal-dependent HD superfamily phosphohydrolase</fullName>
    </recommendedName>
</protein>
<keyword evidence="2" id="KW-1185">Reference proteome</keyword>
<evidence type="ECO:0008006" key="3">
    <source>
        <dbReference type="Google" id="ProtNLM"/>
    </source>
</evidence>
<name>A0ABP3TUL7_9FLAO</name>
<dbReference type="Gene3D" id="1.10.3210.10">
    <property type="entry name" value="Hypothetical protein af1432"/>
    <property type="match status" value="1"/>
</dbReference>
<dbReference type="PIRSF" id="PIRSF035170">
    <property type="entry name" value="HD_phosphohydro"/>
    <property type="match status" value="1"/>
</dbReference>
<comment type="caution">
    <text evidence="1">The sequence shown here is derived from an EMBL/GenBank/DDBJ whole genome shotgun (WGS) entry which is preliminary data.</text>
</comment>
<accession>A0ABP3TUL7</accession>
<dbReference type="PANTHER" id="PTHR21174:SF0">
    <property type="entry name" value="HD PHOSPHOHYDROLASE FAMILY PROTEIN-RELATED"/>
    <property type="match status" value="1"/>
</dbReference>
<dbReference type="Proteomes" id="UP001501758">
    <property type="component" value="Unassembled WGS sequence"/>
</dbReference>
<dbReference type="EMBL" id="BAAAGE010000001">
    <property type="protein sequence ID" value="GAA0715993.1"/>
    <property type="molecule type" value="Genomic_DNA"/>
</dbReference>
<sequence length="206" mass="24792">MLKEIFTTLVSTYTNDSQVIDPLWSQILKKHNKKNRYYHNVSHLENVYQKLLVVQDKIADWDMILFSIFYHDYVYNVLKKDNEEQSALKAKEVLESLGIDPQRIELCTEIIIATKGHQISKINDINYFTDADLSILGSSWHDYEIYYKQVRKEYKYYLDFMYNKGRIEVLKHFLKMPRIYKTDYFFDNFEKQAKENLQKEIAILSK</sequence>
<dbReference type="PANTHER" id="PTHR21174">
    <property type="match status" value="1"/>
</dbReference>
<organism evidence="1 2">
    <name type="scientific">Aquimarina litoralis</name>
    <dbReference type="NCBI Taxonomy" id="584605"/>
    <lineage>
        <taxon>Bacteria</taxon>
        <taxon>Pseudomonadati</taxon>
        <taxon>Bacteroidota</taxon>
        <taxon>Flavobacteriia</taxon>
        <taxon>Flavobacteriales</taxon>
        <taxon>Flavobacteriaceae</taxon>
        <taxon>Aquimarina</taxon>
    </lineage>
</organism>
<reference evidence="2" key="1">
    <citation type="journal article" date="2019" name="Int. J. Syst. Evol. Microbiol.">
        <title>The Global Catalogue of Microorganisms (GCM) 10K type strain sequencing project: providing services to taxonomists for standard genome sequencing and annotation.</title>
        <authorList>
            <consortium name="The Broad Institute Genomics Platform"/>
            <consortium name="The Broad Institute Genome Sequencing Center for Infectious Disease"/>
            <person name="Wu L."/>
            <person name="Ma J."/>
        </authorList>
    </citation>
    <scope>NUCLEOTIDE SEQUENCE [LARGE SCALE GENOMIC DNA]</scope>
    <source>
        <strain evidence="2">JCM 15974</strain>
    </source>
</reference>
<gene>
    <name evidence="1" type="ORF">GCM10009430_11170</name>
</gene>
<dbReference type="RefSeq" id="WP_343911296.1">
    <property type="nucleotide sequence ID" value="NZ_BAAAGE010000001.1"/>
</dbReference>
<dbReference type="InterPro" id="IPR009218">
    <property type="entry name" value="HD_phosphohydro"/>
</dbReference>
<evidence type="ECO:0000313" key="2">
    <source>
        <dbReference type="Proteomes" id="UP001501758"/>
    </source>
</evidence>
<dbReference type="SUPFAM" id="SSF109604">
    <property type="entry name" value="HD-domain/PDEase-like"/>
    <property type="match status" value="1"/>
</dbReference>
<proteinExistence type="predicted"/>